<gene>
    <name evidence="6" type="ORF">ACFQND_22100</name>
</gene>
<dbReference type="InterPro" id="IPR036388">
    <property type="entry name" value="WH-like_DNA-bd_sf"/>
</dbReference>
<name>A0ABW1U1Y6_9BURK</name>
<dbReference type="Pfam" id="PF03466">
    <property type="entry name" value="LysR_substrate"/>
    <property type="match status" value="1"/>
</dbReference>
<protein>
    <submittedName>
        <fullName evidence="6">LysR substrate-binding domain-containing protein</fullName>
    </submittedName>
</protein>
<evidence type="ECO:0000313" key="7">
    <source>
        <dbReference type="Proteomes" id="UP001596270"/>
    </source>
</evidence>
<dbReference type="SUPFAM" id="SSF46785">
    <property type="entry name" value="Winged helix' DNA-binding domain"/>
    <property type="match status" value="1"/>
</dbReference>
<dbReference type="Gene3D" id="3.40.190.10">
    <property type="entry name" value="Periplasmic binding protein-like II"/>
    <property type="match status" value="2"/>
</dbReference>
<dbReference type="PANTHER" id="PTHR30346">
    <property type="entry name" value="TRANSCRIPTIONAL DUAL REGULATOR HCAR-RELATED"/>
    <property type="match status" value="1"/>
</dbReference>
<feature type="domain" description="HTH lysR-type" evidence="5">
    <location>
        <begin position="14"/>
        <end position="71"/>
    </location>
</feature>
<dbReference type="RefSeq" id="WP_371439699.1">
    <property type="nucleotide sequence ID" value="NZ_JBHSRS010000084.1"/>
</dbReference>
<keyword evidence="3" id="KW-0238">DNA-binding</keyword>
<dbReference type="PANTHER" id="PTHR30346:SF28">
    <property type="entry name" value="HTH-TYPE TRANSCRIPTIONAL REGULATOR CYNR"/>
    <property type="match status" value="1"/>
</dbReference>
<dbReference type="Pfam" id="PF00126">
    <property type="entry name" value="HTH_1"/>
    <property type="match status" value="1"/>
</dbReference>
<reference evidence="7" key="1">
    <citation type="journal article" date="2019" name="Int. J. Syst. Evol. Microbiol.">
        <title>The Global Catalogue of Microorganisms (GCM) 10K type strain sequencing project: providing services to taxonomists for standard genome sequencing and annotation.</title>
        <authorList>
            <consortium name="The Broad Institute Genomics Platform"/>
            <consortium name="The Broad Institute Genome Sequencing Center for Infectious Disease"/>
            <person name="Wu L."/>
            <person name="Ma J."/>
        </authorList>
    </citation>
    <scope>NUCLEOTIDE SEQUENCE [LARGE SCALE GENOMIC DNA]</scope>
    <source>
        <strain evidence="7">CCUG 39402</strain>
    </source>
</reference>
<keyword evidence="4" id="KW-0804">Transcription</keyword>
<sequence length="316" mass="34502">MSDLPGSSDKSPLVELRLWRQFVTLADELHFGRAAQRLNMTQPPLTQAIAHLEVVLGLKLFDRTKRSVKLTAAGAALVPEVQDLLTRAQALPAHARAAAGGEVGHLRLAFVSTVGFALLPQWVRAFRERYPRLALELIEATGDVQLQLLERGEIDAGFMLHAPSFVPPGLERVRIASEPLLLALPEYHPLASLQAPPLAKVLAEPLVIFPRRIVPSLYDAILAMYHAAGRSPEVAQEAIQMQTIVNLVSAGLGLAWVPESVRQFQRPGVVYRTVPAGKPSAKVPGCETSLAWTRNNTNPVLERFVGFITGDTGHER</sequence>
<evidence type="ECO:0000256" key="4">
    <source>
        <dbReference type="ARBA" id="ARBA00023163"/>
    </source>
</evidence>
<dbReference type="PROSITE" id="PS50931">
    <property type="entry name" value="HTH_LYSR"/>
    <property type="match status" value="1"/>
</dbReference>
<evidence type="ECO:0000256" key="1">
    <source>
        <dbReference type="ARBA" id="ARBA00009437"/>
    </source>
</evidence>
<comment type="caution">
    <text evidence="6">The sequence shown here is derived from an EMBL/GenBank/DDBJ whole genome shotgun (WGS) entry which is preliminary data.</text>
</comment>
<evidence type="ECO:0000256" key="3">
    <source>
        <dbReference type="ARBA" id="ARBA00023125"/>
    </source>
</evidence>
<proteinExistence type="inferred from homology"/>
<keyword evidence="7" id="KW-1185">Reference proteome</keyword>
<evidence type="ECO:0000313" key="6">
    <source>
        <dbReference type="EMBL" id="MFC6283931.1"/>
    </source>
</evidence>
<evidence type="ECO:0000256" key="2">
    <source>
        <dbReference type="ARBA" id="ARBA00023015"/>
    </source>
</evidence>
<dbReference type="SUPFAM" id="SSF53850">
    <property type="entry name" value="Periplasmic binding protein-like II"/>
    <property type="match status" value="1"/>
</dbReference>
<dbReference type="Gene3D" id="1.10.10.10">
    <property type="entry name" value="Winged helix-like DNA-binding domain superfamily/Winged helix DNA-binding domain"/>
    <property type="match status" value="1"/>
</dbReference>
<dbReference type="InterPro" id="IPR036390">
    <property type="entry name" value="WH_DNA-bd_sf"/>
</dbReference>
<dbReference type="Proteomes" id="UP001596270">
    <property type="component" value="Unassembled WGS sequence"/>
</dbReference>
<dbReference type="EMBL" id="JBHSRS010000084">
    <property type="protein sequence ID" value="MFC6283931.1"/>
    <property type="molecule type" value="Genomic_DNA"/>
</dbReference>
<keyword evidence="2" id="KW-0805">Transcription regulation</keyword>
<organism evidence="6 7">
    <name type="scientific">Polaromonas aquatica</name>
    <dbReference type="NCBI Taxonomy" id="332657"/>
    <lineage>
        <taxon>Bacteria</taxon>
        <taxon>Pseudomonadati</taxon>
        <taxon>Pseudomonadota</taxon>
        <taxon>Betaproteobacteria</taxon>
        <taxon>Burkholderiales</taxon>
        <taxon>Comamonadaceae</taxon>
        <taxon>Polaromonas</taxon>
    </lineage>
</organism>
<evidence type="ECO:0000259" key="5">
    <source>
        <dbReference type="PROSITE" id="PS50931"/>
    </source>
</evidence>
<dbReference type="InterPro" id="IPR005119">
    <property type="entry name" value="LysR_subst-bd"/>
</dbReference>
<dbReference type="InterPro" id="IPR000847">
    <property type="entry name" value="LysR_HTH_N"/>
</dbReference>
<comment type="similarity">
    <text evidence="1">Belongs to the LysR transcriptional regulatory family.</text>
</comment>
<dbReference type="PRINTS" id="PR00039">
    <property type="entry name" value="HTHLYSR"/>
</dbReference>
<accession>A0ABW1U1Y6</accession>